<dbReference type="AlphaFoldDB" id="A0A6F9DIA2"/>
<dbReference type="EMBL" id="LR787290">
    <property type="protein sequence ID" value="CAB3263152.1"/>
    <property type="molecule type" value="mRNA"/>
</dbReference>
<gene>
    <name evidence="3" type="primary">LOC104265713-002</name>
</gene>
<keyword evidence="1" id="KW-0472">Membrane</keyword>
<evidence type="ECO:0000256" key="2">
    <source>
        <dbReference type="SAM" id="SignalP"/>
    </source>
</evidence>
<accession>A0A6F9DIA2</accession>
<feature type="transmembrane region" description="Helical" evidence="1">
    <location>
        <begin position="406"/>
        <end position="431"/>
    </location>
</feature>
<protein>
    <submittedName>
        <fullName evidence="3">Uncharacterized protein LOC104265713</fullName>
    </submittedName>
</protein>
<proteinExistence type="evidence at transcript level"/>
<evidence type="ECO:0000313" key="3">
    <source>
        <dbReference type="EMBL" id="CAB3263152.1"/>
    </source>
</evidence>
<sequence length="542" mass="58859">MWKTTLVVFLFAGLMRNAEGNCTEVHSTWANQYTGLLYTFQMYAGNSSSLVLEISEPSGPTTTTFVFIPANCSIKTESVFSVGCYYSSEILTLNISATTPLAKSLNASKIVLRDFWTCTNITLTVADCNSEVSSVGVVVHPSNPVFNGVGEFGCSAPDAKLFYSNSTQLINNKTTCQSNTSWAGQQDLQCWQAPNSTITIGPNFLVAGGILTANCLYTNIIPIGNKTIYYIGNLTFTLPKGELLSHTLKASDNGIEISCQALTPYTEMFKTFGRSNVKQLSVAYPPYQANPHQVTCSWQIGQSGSCIISYHVNPPNSTLTITKNGSQVTNDATAEIPSNKPEQTFRFVRSLVTIKDNGSYVFNVTSNIFPDEPLLVDVDIIVSNFILTTAAQPVNSTIIVTSSTDVGAIVGGIIGGLFAVFIFTALGMYCYRNHNIYISKGTLGCLPTIDERVSSSNGNVNDGLNTSGEGFYIEPMNAGNQAKPQPAIPVNGNISMEDNVMVKFKEDSYIELSPMEDRVSSSRSQEYETPIQREATYEVITK</sequence>
<reference evidence="3" key="1">
    <citation type="submission" date="2020-04" db="EMBL/GenBank/DDBJ databases">
        <authorList>
            <person name="Neveu A P."/>
        </authorList>
    </citation>
    <scope>NUCLEOTIDE SEQUENCE</scope>
    <source>
        <tissue evidence="3">Whole embryo</tissue>
    </source>
</reference>
<feature type="signal peptide" evidence="2">
    <location>
        <begin position="1"/>
        <end position="20"/>
    </location>
</feature>
<keyword evidence="1" id="KW-1133">Transmembrane helix</keyword>
<name>A0A6F9DIA2_9ASCI</name>
<keyword evidence="1" id="KW-0812">Transmembrane</keyword>
<feature type="chain" id="PRO_5026243191" evidence="2">
    <location>
        <begin position="21"/>
        <end position="542"/>
    </location>
</feature>
<evidence type="ECO:0000256" key="1">
    <source>
        <dbReference type="SAM" id="Phobius"/>
    </source>
</evidence>
<organism evidence="3">
    <name type="scientific">Phallusia mammillata</name>
    <dbReference type="NCBI Taxonomy" id="59560"/>
    <lineage>
        <taxon>Eukaryota</taxon>
        <taxon>Metazoa</taxon>
        <taxon>Chordata</taxon>
        <taxon>Tunicata</taxon>
        <taxon>Ascidiacea</taxon>
        <taxon>Phlebobranchia</taxon>
        <taxon>Ascidiidae</taxon>
        <taxon>Phallusia</taxon>
    </lineage>
</organism>
<keyword evidence="2" id="KW-0732">Signal</keyword>